<sequence length="236" mass="26003">MVATTLEDAKEKAAVMKIVITVTMTTGLIIGMINEVDSVMATLTYRTTEIFVKLPTIREMRYNTTNDNVTTSNVGIWTESLTLVHGLVQNDIMLVTVRGIIITPAPLPMISVMPNGGAIVYKTDDLLHTTWHDRQVSIYVIPTAFHLSGIGPCKNAAACVYSPVDHTMMAGYLAILVKTWPSSLCFPSANCAVLWVSALTARQIRSRDLSCHVPLPVHKLMSHLPTLICWIVQRAR</sequence>
<dbReference type="Proteomes" id="UP000092445">
    <property type="component" value="Unassembled WGS sequence"/>
</dbReference>
<name>A0A1A9ZDS8_GLOPL</name>
<evidence type="ECO:0000313" key="2">
    <source>
        <dbReference type="Proteomes" id="UP000092445"/>
    </source>
</evidence>
<evidence type="ECO:0000313" key="1">
    <source>
        <dbReference type="EnsemblMetazoa" id="GPAI011607-PA"/>
    </source>
</evidence>
<dbReference type="EnsemblMetazoa" id="GPAI011607-RA">
    <property type="protein sequence ID" value="GPAI011607-PA"/>
    <property type="gene ID" value="GPAI011607"/>
</dbReference>
<proteinExistence type="predicted"/>
<accession>A0A1A9ZDS8</accession>
<keyword evidence="2" id="KW-1185">Reference proteome</keyword>
<dbReference type="VEuPathDB" id="VectorBase:GPAI011607"/>
<protein>
    <submittedName>
        <fullName evidence="1">Uncharacterized protein</fullName>
    </submittedName>
</protein>
<dbReference type="AlphaFoldDB" id="A0A1A9ZDS8"/>
<organism evidence="1 2">
    <name type="scientific">Glossina pallidipes</name>
    <name type="common">Tsetse fly</name>
    <dbReference type="NCBI Taxonomy" id="7398"/>
    <lineage>
        <taxon>Eukaryota</taxon>
        <taxon>Metazoa</taxon>
        <taxon>Ecdysozoa</taxon>
        <taxon>Arthropoda</taxon>
        <taxon>Hexapoda</taxon>
        <taxon>Insecta</taxon>
        <taxon>Pterygota</taxon>
        <taxon>Neoptera</taxon>
        <taxon>Endopterygota</taxon>
        <taxon>Diptera</taxon>
        <taxon>Brachycera</taxon>
        <taxon>Muscomorpha</taxon>
        <taxon>Hippoboscoidea</taxon>
        <taxon>Glossinidae</taxon>
        <taxon>Glossina</taxon>
    </lineage>
</organism>
<reference evidence="2" key="1">
    <citation type="submission" date="2014-03" db="EMBL/GenBank/DDBJ databases">
        <authorList>
            <person name="Aksoy S."/>
            <person name="Warren W."/>
            <person name="Wilson R.K."/>
        </authorList>
    </citation>
    <scope>NUCLEOTIDE SEQUENCE [LARGE SCALE GENOMIC DNA]</scope>
    <source>
        <strain evidence="2">IAEA</strain>
    </source>
</reference>
<reference evidence="1" key="2">
    <citation type="submission" date="2020-05" db="UniProtKB">
        <authorList>
            <consortium name="EnsemblMetazoa"/>
        </authorList>
    </citation>
    <scope>IDENTIFICATION</scope>
    <source>
        <strain evidence="1">IAEA</strain>
    </source>
</reference>